<reference evidence="6" key="2">
    <citation type="submission" date="2017-05" db="UniProtKB">
        <authorList>
            <consortium name="EnsemblMetazoa"/>
        </authorList>
    </citation>
    <scope>IDENTIFICATION</scope>
</reference>
<evidence type="ECO:0000256" key="4">
    <source>
        <dbReference type="ARBA" id="ARBA00022842"/>
    </source>
</evidence>
<dbReference type="Gene3D" id="3.40.1190.20">
    <property type="match status" value="1"/>
</dbReference>
<keyword evidence="7" id="KW-1185">Reference proteome</keyword>
<proteinExistence type="predicted"/>
<evidence type="ECO:0000313" key="7">
    <source>
        <dbReference type="Proteomes" id="UP000007879"/>
    </source>
</evidence>
<dbReference type="InParanoid" id="A0A1X7TUX0"/>
<dbReference type="InterPro" id="IPR007666">
    <property type="entry name" value="ADP_PFK/GK"/>
</dbReference>
<dbReference type="PANTHER" id="PTHR21208">
    <property type="entry name" value="ADP-DEPENDENT GLUCOKINASE"/>
    <property type="match status" value="1"/>
</dbReference>
<evidence type="ECO:0000256" key="5">
    <source>
        <dbReference type="ARBA" id="ARBA00023152"/>
    </source>
</evidence>
<evidence type="ECO:0000313" key="6">
    <source>
        <dbReference type="EnsemblMetazoa" id="Aqu2.1.18690_001"/>
    </source>
</evidence>
<dbReference type="EnsemblMetazoa" id="Aqu2.1.18690_001">
    <property type="protein sequence ID" value="Aqu2.1.18690_001"/>
    <property type="gene ID" value="Aqu2.1.18690"/>
</dbReference>
<dbReference type="eggNOG" id="KOG4184">
    <property type="taxonomic scope" value="Eukaryota"/>
</dbReference>
<evidence type="ECO:0000256" key="2">
    <source>
        <dbReference type="ARBA" id="ARBA00022723"/>
    </source>
</evidence>
<dbReference type="PROSITE" id="PS51255">
    <property type="entry name" value="ADPK"/>
    <property type="match status" value="1"/>
</dbReference>
<dbReference type="STRING" id="400682.A0A1X7TUX0"/>
<sequence length="501" mass="56051">MFSKTTLFGLALLVIPIAYQYWYHYDEYHSVLLNRKQKNKEKEGSMNDRIAIGLNADIDYIISAVELLRALKGDSTAKSGPPANHQSLSTVEELVEIVSYSMSTCSGIERYFEDKALFDRIVNTASKLKHEEFVGGNAALMANKIAEISPNSKILLAAPVGSKLRQYLNDTIKTVSPPSVQEEVHIILEYAKGEEMGGVAATCANRVIISHDTANSKLSSLEVFAQELKSFDPTLVILSGLHMLEGTDKNAWSKRLSDVQKVLTKIPRHVPVHLEMATVGNLEFFPVFADTILPYVDSLGLNEQELTSLAKSKKADFDFDAIGPKPSIPDSGDLLYWLFKTYTDLREGRGDEKESRLTRVHFHSLSFHILVVPKRELAGSLWTEGMIATRLGSRIASLQACQKDEINKDDFELQIPEKFQLSSIESSLKGKFEYSEENGYVAWNRDGAMDFLMIPVHVCKKPLKTVGLGDAISATGLLHSKFSYTERRLRKRVKKPKREGM</sequence>
<dbReference type="SUPFAM" id="SSF53613">
    <property type="entry name" value="Ribokinase-like"/>
    <property type="match status" value="1"/>
</dbReference>
<keyword evidence="1" id="KW-0808">Transferase</keyword>
<gene>
    <name evidence="6" type="primary">100640936</name>
</gene>
<dbReference type="OMA" id="FIHYMGR"/>
<dbReference type="GO" id="GO:0046872">
    <property type="term" value="F:metal ion binding"/>
    <property type="evidence" value="ECO:0007669"/>
    <property type="project" value="UniProtKB-KW"/>
</dbReference>
<accession>A0A1X7TUX0</accession>
<evidence type="ECO:0000256" key="1">
    <source>
        <dbReference type="ARBA" id="ARBA00022679"/>
    </source>
</evidence>
<keyword evidence="4" id="KW-0460">Magnesium</keyword>
<keyword evidence="2" id="KW-0479">Metal-binding</keyword>
<dbReference type="GO" id="GO:0043843">
    <property type="term" value="F:ADP-specific glucokinase activity"/>
    <property type="evidence" value="ECO:0007669"/>
    <property type="project" value="TreeGrafter"/>
</dbReference>
<reference evidence="7" key="1">
    <citation type="journal article" date="2010" name="Nature">
        <title>The Amphimedon queenslandica genome and the evolution of animal complexity.</title>
        <authorList>
            <person name="Srivastava M."/>
            <person name="Simakov O."/>
            <person name="Chapman J."/>
            <person name="Fahey B."/>
            <person name="Gauthier M.E."/>
            <person name="Mitros T."/>
            <person name="Richards G.S."/>
            <person name="Conaco C."/>
            <person name="Dacre M."/>
            <person name="Hellsten U."/>
            <person name="Larroux C."/>
            <person name="Putnam N.H."/>
            <person name="Stanke M."/>
            <person name="Adamska M."/>
            <person name="Darling A."/>
            <person name="Degnan S.M."/>
            <person name="Oakley T.H."/>
            <person name="Plachetzki D.C."/>
            <person name="Zhai Y."/>
            <person name="Adamski M."/>
            <person name="Calcino A."/>
            <person name="Cummins S.F."/>
            <person name="Goodstein D.M."/>
            <person name="Harris C."/>
            <person name="Jackson D.J."/>
            <person name="Leys S.P."/>
            <person name="Shu S."/>
            <person name="Woodcroft B.J."/>
            <person name="Vervoort M."/>
            <person name="Kosik K.S."/>
            <person name="Manning G."/>
            <person name="Degnan B.M."/>
            <person name="Rokhsar D.S."/>
        </authorList>
    </citation>
    <scope>NUCLEOTIDE SEQUENCE [LARGE SCALE GENOMIC DNA]</scope>
</reference>
<dbReference type="Pfam" id="PF04587">
    <property type="entry name" value="ADP_PFK_GK"/>
    <property type="match status" value="1"/>
</dbReference>
<keyword evidence="5" id="KW-0324">Glycolysis</keyword>
<evidence type="ECO:0000256" key="3">
    <source>
        <dbReference type="ARBA" id="ARBA00022777"/>
    </source>
</evidence>
<dbReference type="OrthoDB" id="5847021at2759"/>
<dbReference type="AlphaFoldDB" id="A0A1X7TUX0"/>
<dbReference type="PANTHER" id="PTHR21208:SF0">
    <property type="entry name" value="ADP-DEPENDENT GLUCOKINASE"/>
    <property type="match status" value="1"/>
</dbReference>
<dbReference type="InterPro" id="IPR029056">
    <property type="entry name" value="Ribokinase-like"/>
</dbReference>
<dbReference type="KEGG" id="aqu:100640936"/>
<dbReference type="Proteomes" id="UP000007879">
    <property type="component" value="Unassembled WGS sequence"/>
</dbReference>
<dbReference type="GO" id="GO:0006006">
    <property type="term" value="P:glucose metabolic process"/>
    <property type="evidence" value="ECO:0007669"/>
    <property type="project" value="TreeGrafter"/>
</dbReference>
<keyword evidence="3" id="KW-0418">Kinase</keyword>
<name>A0A1X7TUX0_AMPQE</name>
<protein>
    <recommendedName>
        <fullName evidence="8">ADP-dependent glucokinase</fullName>
    </recommendedName>
</protein>
<dbReference type="GO" id="GO:0006096">
    <property type="term" value="P:glycolytic process"/>
    <property type="evidence" value="ECO:0007669"/>
    <property type="project" value="UniProtKB-KW"/>
</dbReference>
<evidence type="ECO:0008006" key="8">
    <source>
        <dbReference type="Google" id="ProtNLM"/>
    </source>
</evidence>
<dbReference type="GO" id="GO:0005783">
    <property type="term" value="C:endoplasmic reticulum"/>
    <property type="evidence" value="ECO:0007669"/>
    <property type="project" value="TreeGrafter"/>
</dbReference>
<dbReference type="EnsemblMetazoa" id="XM_020002144.1">
    <property type="protein sequence ID" value="XP_019857703.1"/>
    <property type="gene ID" value="LOC100640936"/>
</dbReference>
<organism evidence="6">
    <name type="scientific">Amphimedon queenslandica</name>
    <name type="common">Sponge</name>
    <dbReference type="NCBI Taxonomy" id="400682"/>
    <lineage>
        <taxon>Eukaryota</taxon>
        <taxon>Metazoa</taxon>
        <taxon>Porifera</taxon>
        <taxon>Demospongiae</taxon>
        <taxon>Heteroscleromorpha</taxon>
        <taxon>Haplosclerida</taxon>
        <taxon>Niphatidae</taxon>
        <taxon>Amphimedon</taxon>
    </lineage>
</organism>